<dbReference type="VEuPathDB" id="VectorBase:HLOH_065027"/>
<dbReference type="SUPFAM" id="SSF53098">
    <property type="entry name" value="Ribonuclease H-like"/>
    <property type="match status" value="1"/>
</dbReference>
<keyword evidence="2" id="KW-1185">Reference proteome</keyword>
<reference evidence="1 2" key="1">
    <citation type="journal article" date="2020" name="Cell">
        <title>Large-Scale Comparative Analyses of Tick Genomes Elucidate Their Genetic Diversity and Vector Capacities.</title>
        <authorList>
            <consortium name="Tick Genome and Microbiome Consortium (TIGMIC)"/>
            <person name="Jia N."/>
            <person name="Wang J."/>
            <person name="Shi W."/>
            <person name="Du L."/>
            <person name="Sun Y."/>
            <person name="Zhan W."/>
            <person name="Jiang J.F."/>
            <person name="Wang Q."/>
            <person name="Zhang B."/>
            <person name="Ji P."/>
            <person name="Bell-Sakyi L."/>
            <person name="Cui X.M."/>
            <person name="Yuan T.T."/>
            <person name="Jiang B.G."/>
            <person name="Yang W.F."/>
            <person name="Lam T.T."/>
            <person name="Chang Q.C."/>
            <person name="Ding S.J."/>
            <person name="Wang X.J."/>
            <person name="Zhu J.G."/>
            <person name="Ruan X.D."/>
            <person name="Zhao L."/>
            <person name="Wei J.T."/>
            <person name="Ye R.Z."/>
            <person name="Que T.C."/>
            <person name="Du C.H."/>
            <person name="Zhou Y.H."/>
            <person name="Cheng J.X."/>
            <person name="Dai P.F."/>
            <person name="Guo W.B."/>
            <person name="Han X.H."/>
            <person name="Huang E.J."/>
            <person name="Li L.F."/>
            <person name="Wei W."/>
            <person name="Gao Y.C."/>
            <person name="Liu J.Z."/>
            <person name="Shao H.Z."/>
            <person name="Wang X."/>
            <person name="Wang C.C."/>
            <person name="Yang T.C."/>
            <person name="Huo Q.B."/>
            <person name="Li W."/>
            <person name="Chen H.Y."/>
            <person name="Chen S.E."/>
            <person name="Zhou L.G."/>
            <person name="Ni X.B."/>
            <person name="Tian J.H."/>
            <person name="Sheng Y."/>
            <person name="Liu T."/>
            <person name="Pan Y.S."/>
            <person name="Xia L.Y."/>
            <person name="Li J."/>
            <person name="Zhao F."/>
            <person name="Cao W.C."/>
        </authorList>
    </citation>
    <scope>NUCLEOTIDE SEQUENCE [LARGE SCALE GENOMIC DNA]</scope>
    <source>
        <strain evidence="1">HaeL-2018</strain>
    </source>
</reference>
<gene>
    <name evidence="1" type="ORF">HPB48_000275</name>
</gene>
<protein>
    <recommendedName>
        <fullName evidence="3">Tick transposon</fullName>
    </recommendedName>
</protein>
<organism evidence="1 2">
    <name type="scientific">Haemaphysalis longicornis</name>
    <name type="common">Bush tick</name>
    <dbReference type="NCBI Taxonomy" id="44386"/>
    <lineage>
        <taxon>Eukaryota</taxon>
        <taxon>Metazoa</taxon>
        <taxon>Ecdysozoa</taxon>
        <taxon>Arthropoda</taxon>
        <taxon>Chelicerata</taxon>
        <taxon>Arachnida</taxon>
        <taxon>Acari</taxon>
        <taxon>Parasitiformes</taxon>
        <taxon>Ixodida</taxon>
        <taxon>Ixodoidea</taxon>
        <taxon>Ixodidae</taxon>
        <taxon>Haemaphysalinae</taxon>
        <taxon>Haemaphysalis</taxon>
    </lineage>
</organism>
<dbReference type="OrthoDB" id="6505369at2759"/>
<accession>A0A9J6FUY9</accession>
<evidence type="ECO:0000313" key="2">
    <source>
        <dbReference type="Proteomes" id="UP000821853"/>
    </source>
</evidence>
<sequence>MKTETIRNYFSLSSAGQRILRKPSIGVLGAYIDQDGKSTTWVKKITTQCKSLLHLVRRVTSINWGTREKETRQLVRAIIKSRILYAYNYHVLTCRKQERLEKINREAIRVVTWLPKYTPISELYAHGGMNLLTELAEQALSAQRDRLSSTNAGLSFLDELEILPTMAVGLPSSLSPWAFSIPSTNGKPLPRGIGSLPRNSASRLRFAKAHNFSVVHKSPVTHTIVYTGIAVTSVPPRNDTGEEDESGLVHACAVAWVDTTDCVANAGLLTSTASADTTCLALLALLHAAQCARNTFEARDVPHKLLFFTDSARAYNICTRVSEASSSYPGILADLVALFLESHSNLNITASIAWVPAHSGIEGNEWARNEARAAAGQRTSLIVLPISNASPPGVTVRKALAQQRRRQVLRCLREVREDRTEEHERPVPPMPEKLQRATQTLVHRLATNTAFSPALRHKFYGNDPGEGLCLQCCVPATAEHLVWDCQCYALFRARTLHTLPEDIRPTTYFDWVLPLTRNVTTLTLLWTSLAAFVYADEGPSGVSGTYHRHSYHPTPPP</sequence>
<dbReference type="OMA" id="EWARNEA"/>
<name>A0A9J6FUY9_HAELO</name>
<evidence type="ECO:0008006" key="3">
    <source>
        <dbReference type="Google" id="ProtNLM"/>
    </source>
</evidence>
<dbReference type="Gene3D" id="3.30.420.10">
    <property type="entry name" value="Ribonuclease H-like superfamily/Ribonuclease H"/>
    <property type="match status" value="1"/>
</dbReference>
<dbReference type="GO" id="GO:0003676">
    <property type="term" value="F:nucleic acid binding"/>
    <property type="evidence" value="ECO:0007669"/>
    <property type="project" value="InterPro"/>
</dbReference>
<dbReference type="InterPro" id="IPR012337">
    <property type="entry name" value="RNaseH-like_sf"/>
</dbReference>
<dbReference type="Proteomes" id="UP000821853">
    <property type="component" value="Chromosome 2"/>
</dbReference>
<proteinExistence type="predicted"/>
<dbReference type="AlphaFoldDB" id="A0A9J6FUY9"/>
<evidence type="ECO:0000313" key="1">
    <source>
        <dbReference type="EMBL" id="KAH9366120.1"/>
    </source>
</evidence>
<dbReference type="InterPro" id="IPR036397">
    <property type="entry name" value="RNaseH_sf"/>
</dbReference>
<comment type="caution">
    <text evidence="1">The sequence shown here is derived from an EMBL/GenBank/DDBJ whole genome shotgun (WGS) entry which is preliminary data.</text>
</comment>
<dbReference type="EMBL" id="JABSTR010000004">
    <property type="protein sequence ID" value="KAH9366120.1"/>
    <property type="molecule type" value="Genomic_DNA"/>
</dbReference>